<dbReference type="InterPro" id="IPR036388">
    <property type="entry name" value="WH-like_DNA-bd_sf"/>
</dbReference>
<dbReference type="Gene3D" id="3.40.50.300">
    <property type="entry name" value="P-loop containing nucleotide triphosphate hydrolases"/>
    <property type="match status" value="1"/>
</dbReference>
<dbReference type="Proteomes" id="UP000598996">
    <property type="component" value="Unassembled WGS sequence"/>
</dbReference>
<dbReference type="EMBL" id="JAENHO010000001">
    <property type="protein sequence ID" value="MBL7253400.1"/>
    <property type="molecule type" value="Genomic_DNA"/>
</dbReference>
<evidence type="ECO:0000313" key="8">
    <source>
        <dbReference type="EMBL" id="MBL7253400.1"/>
    </source>
</evidence>
<dbReference type="SMART" id="SM01043">
    <property type="entry name" value="BTAD"/>
    <property type="match status" value="1"/>
</dbReference>
<dbReference type="RefSeq" id="WP_202989756.1">
    <property type="nucleotide sequence ID" value="NZ_JAENHO010000001.1"/>
</dbReference>
<dbReference type="PANTHER" id="PTHR35807:SF1">
    <property type="entry name" value="TRANSCRIPTIONAL REGULATOR REDD"/>
    <property type="match status" value="1"/>
</dbReference>
<evidence type="ECO:0000256" key="3">
    <source>
        <dbReference type="ARBA" id="ARBA00023125"/>
    </source>
</evidence>
<organism evidence="8 9">
    <name type="scientific">Paractinoplanes lichenicola</name>
    <dbReference type="NCBI Taxonomy" id="2802976"/>
    <lineage>
        <taxon>Bacteria</taxon>
        <taxon>Bacillati</taxon>
        <taxon>Actinomycetota</taxon>
        <taxon>Actinomycetes</taxon>
        <taxon>Micromonosporales</taxon>
        <taxon>Micromonosporaceae</taxon>
        <taxon>Paractinoplanes</taxon>
    </lineage>
</organism>
<evidence type="ECO:0000313" key="9">
    <source>
        <dbReference type="Proteomes" id="UP000598996"/>
    </source>
</evidence>
<evidence type="ECO:0000256" key="2">
    <source>
        <dbReference type="ARBA" id="ARBA00023015"/>
    </source>
</evidence>
<dbReference type="Gene3D" id="1.25.40.10">
    <property type="entry name" value="Tetratricopeptide repeat domain"/>
    <property type="match status" value="1"/>
</dbReference>
<evidence type="ECO:0000259" key="7">
    <source>
        <dbReference type="PROSITE" id="PS51755"/>
    </source>
</evidence>
<comment type="caution">
    <text evidence="8">The sequence shown here is derived from an EMBL/GenBank/DDBJ whole genome shotgun (WGS) entry which is preliminary data.</text>
</comment>
<dbReference type="InterPro" id="IPR005158">
    <property type="entry name" value="BTAD"/>
</dbReference>
<dbReference type="Pfam" id="PF03704">
    <property type="entry name" value="BTAD"/>
    <property type="match status" value="1"/>
</dbReference>
<dbReference type="Pfam" id="PF00486">
    <property type="entry name" value="Trans_reg_C"/>
    <property type="match status" value="1"/>
</dbReference>
<sequence>MELRILGSIELWTGSSLADIGPARQRGILGALLVDPERPVPLESLVDRVWGDRPPTGVRNVVHTYVTRLRRAFARVSAELPEPINVVRSPAGYVVATDLGAIDLVRFRRLLKSAQQDGLGDQERSTLLQQALHLWRGDALGGMHSDWAARARETLRQLHHEALSQWADAEIRLERPGTVLPDLRAALLTDPLSEQICERLMLALYMEGRSVDALEYYQSMRQLIAKELGTDPSRRLQQLYGTILRGKAADPAPAPARSAAPPETPVPPPAVVPMMLPLDLPDFTGRERELDVVQRTLTRPTASQPPAVLLVGGGGAGKTALAVRVGHRHRSAFPDGQLYAALRGSGPRPADPHAVQGRLLRALGTGPDRIPADPDERAEVYRLALAGRQLLLTLDDAADDEQVQPLLPGSGETAVLITSRGRLSTPLGARVVPLAGLPHGHSVRLLAQMLGTERVNREPAAAAAIARYCAGLPLALRAAAVRLNTRPHWSLHRFAERLSDEYRRLDELAHSSLSVHASFTASYNALPDDAREALRCLADLAVPEFDAHLACPVLGKDFATVEDACEQLVEAHFLTVAESEVAGLPTRYRLDGLQRSFAYGLRTAAAVQPSV</sequence>
<dbReference type="CDD" id="cd15831">
    <property type="entry name" value="BTAD"/>
    <property type="match status" value="1"/>
</dbReference>
<feature type="region of interest" description="Disordered" evidence="6">
    <location>
        <begin position="248"/>
        <end position="268"/>
    </location>
</feature>
<name>A0ABS1VFK6_9ACTN</name>
<dbReference type="PANTHER" id="PTHR35807">
    <property type="entry name" value="TRANSCRIPTIONAL REGULATOR REDD-RELATED"/>
    <property type="match status" value="1"/>
</dbReference>
<feature type="compositionally biased region" description="Low complexity" evidence="6">
    <location>
        <begin position="249"/>
        <end position="261"/>
    </location>
</feature>
<dbReference type="PRINTS" id="PR00364">
    <property type="entry name" value="DISEASERSIST"/>
</dbReference>
<comment type="similarity">
    <text evidence="1">Belongs to the AfsR/DnrI/RedD regulatory family.</text>
</comment>
<keyword evidence="3 5" id="KW-0238">DNA-binding</keyword>
<dbReference type="InterPro" id="IPR011990">
    <property type="entry name" value="TPR-like_helical_dom_sf"/>
</dbReference>
<keyword evidence="9" id="KW-1185">Reference proteome</keyword>
<accession>A0ABS1VFK6</accession>
<dbReference type="SMART" id="SM00862">
    <property type="entry name" value="Trans_reg_C"/>
    <property type="match status" value="1"/>
</dbReference>
<dbReference type="Gene3D" id="1.10.8.430">
    <property type="entry name" value="Helical domain of apoptotic protease-activating factors"/>
    <property type="match status" value="1"/>
</dbReference>
<dbReference type="SUPFAM" id="SSF46894">
    <property type="entry name" value="C-terminal effector domain of the bipartite response regulators"/>
    <property type="match status" value="1"/>
</dbReference>
<dbReference type="InterPro" id="IPR027417">
    <property type="entry name" value="P-loop_NTPase"/>
</dbReference>
<dbReference type="InterPro" id="IPR042197">
    <property type="entry name" value="Apaf_helical"/>
</dbReference>
<dbReference type="SUPFAM" id="SSF48452">
    <property type="entry name" value="TPR-like"/>
    <property type="match status" value="1"/>
</dbReference>
<feature type="domain" description="OmpR/PhoB-type" evidence="7">
    <location>
        <begin position="1"/>
        <end position="97"/>
    </location>
</feature>
<proteinExistence type="inferred from homology"/>
<evidence type="ECO:0000256" key="5">
    <source>
        <dbReference type="PROSITE-ProRule" id="PRU01091"/>
    </source>
</evidence>
<keyword evidence="4" id="KW-0804">Transcription</keyword>
<reference evidence="8 9" key="1">
    <citation type="submission" date="2021-01" db="EMBL/GenBank/DDBJ databases">
        <title>Actinoplanes sp. nov. LDG1-01 isolated from lichen.</title>
        <authorList>
            <person name="Saeng-In P."/>
            <person name="Phongsopitanun W."/>
            <person name="Kanchanasin P."/>
            <person name="Yuki M."/>
            <person name="Kudo T."/>
            <person name="Ohkuma M."/>
            <person name="Tanasupawat S."/>
        </authorList>
    </citation>
    <scope>NUCLEOTIDE SEQUENCE [LARGE SCALE GENOMIC DNA]</scope>
    <source>
        <strain evidence="8 9">LDG1-01</strain>
    </source>
</reference>
<dbReference type="InterPro" id="IPR051677">
    <property type="entry name" value="AfsR-DnrI-RedD_regulator"/>
</dbReference>
<dbReference type="InterPro" id="IPR016032">
    <property type="entry name" value="Sig_transdc_resp-reg_C-effctor"/>
</dbReference>
<dbReference type="SUPFAM" id="SSF52540">
    <property type="entry name" value="P-loop containing nucleoside triphosphate hydrolases"/>
    <property type="match status" value="1"/>
</dbReference>
<dbReference type="InterPro" id="IPR001867">
    <property type="entry name" value="OmpR/PhoB-type_DNA-bd"/>
</dbReference>
<evidence type="ECO:0000256" key="6">
    <source>
        <dbReference type="SAM" id="MobiDB-lite"/>
    </source>
</evidence>
<feature type="DNA-binding region" description="OmpR/PhoB-type" evidence="5">
    <location>
        <begin position="1"/>
        <end position="97"/>
    </location>
</feature>
<protein>
    <submittedName>
        <fullName evidence="8">Winged helix-turn-helix domain-containing protein</fullName>
    </submittedName>
</protein>
<evidence type="ECO:0000256" key="4">
    <source>
        <dbReference type="ARBA" id="ARBA00023163"/>
    </source>
</evidence>
<dbReference type="Gene3D" id="1.10.10.10">
    <property type="entry name" value="Winged helix-like DNA-binding domain superfamily/Winged helix DNA-binding domain"/>
    <property type="match status" value="1"/>
</dbReference>
<gene>
    <name evidence="8" type="ORF">JKJ07_03660</name>
</gene>
<keyword evidence="2" id="KW-0805">Transcription regulation</keyword>
<evidence type="ECO:0000256" key="1">
    <source>
        <dbReference type="ARBA" id="ARBA00005820"/>
    </source>
</evidence>
<dbReference type="PROSITE" id="PS51755">
    <property type="entry name" value="OMPR_PHOB"/>
    <property type="match status" value="1"/>
</dbReference>